<evidence type="ECO:0000313" key="2">
    <source>
        <dbReference type="EMBL" id="CAG9110062.1"/>
    </source>
</evidence>
<dbReference type="Proteomes" id="UP000653454">
    <property type="component" value="Unassembled WGS sequence"/>
</dbReference>
<evidence type="ECO:0000256" key="1">
    <source>
        <dbReference type="ARBA" id="ARBA00005361"/>
    </source>
</evidence>
<dbReference type="CDD" id="cd21459">
    <property type="entry name" value="DLC-like_TCTEX1D2"/>
    <property type="match status" value="1"/>
</dbReference>
<sequence>MADDDETSLEEQTEVQEESETVVTSTIEGKPLDPPKYEVRPGLGEKFQSQAVQEIILRAMGEQLAGRQYRPDLAPAWANKISNAVRHLVQELNMKRYKIIVQTTIIEMKGAGVKCAQRLIWDPETDAYIDDTFRNDTLLCHTIVYGVYMY</sequence>
<keyword evidence="3" id="KW-1185">Reference proteome</keyword>
<comment type="similarity">
    <text evidence="1">Belongs to the dynein light chain Tctex-type family.</text>
</comment>
<dbReference type="Pfam" id="PF03645">
    <property type="entry name" value="Tctex-1"/>
    <property type="match status" value="1"/>
</dbReference>
<dbReference type="GO" id="GO:0045505">
    <property type="term" value="F:dynein intermediate chain binding"/>
    <property type="evidence" value="ECO:0007669"/>
    <property type="project" value="TreeGrafter"/>
</dbReference>
<protein>
    <submittedName>
        <fullName evidence="2">(diamondback moth) hypothetical protein</fullName>
    </submittedName>
</protein>
<dbReference type="PANTHER" id="PTHR21255">
    <property type="entry name" value="T-COMPLEX-ASSOCIATED-TESTIS-EXPRESSED 1/ DYNEIN LIGHT CHAIN"/>
    <property type="match status" value="1"/>
</dbReference>
<dbReference type="GO" id="GO:0005868">
    <property type="term" value="C:cytoplasmic dynein complex"/>
    <property type="evidence" value="ECO:0007669"/>
    <property type="project" value="TreeGrafter"/>
</dbReference>
<gene>
    <name evidence="2" type="ORF">PLXY2_LOCUS4298</name>
</gene>
<dbReference type="EMBL" id="CAJHNJ030000012">
    <property type="protein sequence ID" value="CAG9110062.1"/>
    <property type="molecule type" value="Genomic_DNA"/>
</dbReference>
<dbReference type="GO" id="GO:0007018">
    <property type="term" value="P:microtubule-based movement"/>
    <property type="evidence" value="ECO:0007669"/>
    <property type="project" value="TreeGrafter"/>
</dbReference>
<dbReference type="AlphaFoldDB" id="A0A8S4E4R2"/>
<proteinExistence type="inferred from homology"/>
<name>A0A8S4E4R2_PLUXY</name>
<dbReference type="OrthoDB" id="10260741at2759"/>
<evidence type="ECO:0000313" key="3">
    <source>
        <dbReference type="Proteomes" id="UP000653454"/>
    </source>
</evidence>
<dbReference type="InterPro" id="IPR005334">
    <property type="entry name" value="Tctex-1-like"/>
</dbReference>
<dbReference type="InterPro" id="IPR038586">
    <property type="entry name" value="Tctex-1-like_sf"/>
</dbReference>
<dbReference type="GO" id="GO:0005737">
    <property type="term" value="C:cytoplasm"/>
    <property type="evidence" value="ECO:0007669"/>
    <property type="project" value="TreeGrafter"/>
</dbReference>
<organism evidence="2 3">
    <name type="scientific">Plutella xylostella</name>
    <name type="common">Diamondback moth</name>
    <name type="synonym">Plutella maculipennis</name>
    <dbReference type="NCBI Taxonomy" id="51655"/>
    <lineage>
        <taxon>Eukaryota</taxon>
        <taxon>Metazoa</taxon>
        <taxon>Ecdysozoa</taxon>
        <taxon>Arthropoda</taxon>
        <taxon>Hexapoda</taxon>
        <taxon>Insecta</taxon>
        <taxon>Pterygota</taxon>
        <taxon>Neoptera</taxon>
        <taxon>Endopterygota</taxon>
        <taxon>Lepidoptera</taxon>
        <taxon>Glossata</taxon>
        <taxon>Ditrysia</taxon>
        <taxon>Yponomeutoidea</taxon>
        <taxon>Plutellidae</taxon>
        <taxon>Plutella</taxon>
    </lineage>
</organism>
<reference evidence="2" key="1">
    <citation type="submission" date="2020-11" db="EMBL/GenBank/DDBJ databases">
        <authorList>
            <person name="Whiteford S."/>
        </authorList>
    </citation>
    <scope>NUCLEOTIDE SEQUENCE</scope>
</reference>
<dbReference type="PANTHER" id="PTHR21255:SF7">
    <property type="entry name" value="DYNEIN LIGHT CHAIN TCTEX-TYPE PROTEIN 2B"/>
    <property type="match status" value="1"/>
</dbReference>
<accession>A0A8S4E4R2</accession>
<dbReference type="Gene3D" id="3.30.1140.40">
    <property type="entry name" value="Tctex-1"/>
    <property type="match status" value="1"/>
</dbReference>
<comment type="caution">
    <text evidence="2">The sequence shown here is derived from an EMBL/GenBank/DDBJ whole genome shotgun (WGS) entry which is preliminary data.</text>
</comment>